<dbReference type="EMBL" id="BMXE01000002">
    <property type="protein sequence ID" value="GHB24481.1"/>
    <property type="molecule type" value="Genomic_DNA"/>
</dbReference>
<organism evidence="1 2">
    <name type="scientific">Pseudovibrio japonicus</name>
    <dbReference type="NCBI Taxonomy" id="366534"/>
    <lineage>
        <taxon>Bacteria</taxon>
        <taxon>Pseudomonadati</taxon>
        <taxon>Pseudomonadota</taxon>
        <taxon>Alphaproteobacteria</taxon>
        <taxon>Hyphomicrobiales</taxon>
        <taxon>Stappiaceae</taxon>
        <taxon>Pseudovibrio</taxon>
    </lineage>
</organism>
<comment type="caution">
    <text evidence="1">The sequence shown here is derived from an EMBL/GenBank/DDBJ whole genome shotgun (WGS) entry which is preliminary data.</text>
</comment>
<evidence type="ECO:0000313" key="1">
    <source>
        <dbReference type="EMBL" id="GHB24481.1"/>
    </source>
</evidence>
<keyword evidence="2" id="KW-1185">Reference proteome</keyword>
<proteinExistence type="predicted"/>
<evidence type="ECO:0000313" key="2">
    <source>
        <dbReference type="Proteomes" id="UP000637980"/>
    </source>
</evidence>
<dbReference type="RefSeq" id="WP_189435754.1">
    <property type="nucleotide sequence ID" value="NZ_BMXE01000002.1"/>
</dbReference>
<name>A0ABQ3E3C3_9HYPH</name>
<gene>
    <name evidence="1" type="ORF">GCM10007094_10660</name>
</gene>
<reference evidence="2" key="1">
    <citation type="journal article" date="2019" name="Int. J. Syst. Evol. Microbiol.">
        <title>The Global Catalogue of Microorganisms (GCM) 10K type strain sequencing project: providing services to taxonomists for standard genome sequencing and annotation.</title>
        <authorList>
            <consortium name="The Broad Institute Genomics Platform"/>
            <consortium name="The Broad Institute Genome Sequencing Center for Infectious Disease"/>
            <person name="Wu L."/>
            <person name="Ma J."/>
        </authorList>
    </citation>
    <scope>NUCLEOTIDE SEQUENCE [LARGE SCALE GENOMIC DNA]</scope>
    <source>
        <strain evidence="2">KCTC 12861</strain>
    </source>
</reference>
<protein>
    <submittedName>
        <fullName evidence="1">Uncharacterized protein</fullName>
    </submittedName>
</protein>
<dbReference type="Proteomes" id="UP000637980">
    <property type="component" value="Unassembled WGS sequence"/>
</dbReference>
<accession>A0ABQ3E3C3</accession>
<sequence>MARPQFSPHYKPGSSERSGGMVEFVSDALMVYDDYGMKGAISKHSGSYLARILNVPKTS</sequence>